<dbReference type="InterPro" id="IPR041916">
    <property type="entry name" value="Anti_sigma_zinc_sf"/>
</dbReference>
<evidence type="ECO:0000259" key="5">
    <source>
        <dbReference type="Pfam" id="PF13490"/>
    </source>
</evidence>
<keyword evidence="4" id="KW-1133">Transmembrane helix</keyword>
<keyword evidence="4" id="KW-0812">Transmembrane</keyword>
<feature type="transmembrane region" description="Helical" evidence="4">
    <location>
        <begin position="83"/>
        <end position="105"/>
    </location>
</feature>
<evidence type="ECO:0000256" key="1">
    <source>
        <dbReference type="ARBA" id="ARBA00023015"/>
    </source>
</evidence>
<sequence length="252" mass="26441">MKCEACREALSARLDGEEDPAERVGVDAHLARCPACRQWFEDAAAVTRLVRIGLCTTSPGVSDAVLAAAPGPGRARVARLLRVLLGVLGVVQFVLGIIEISVFAAAGHGHAGHGLATGGATSSHIWHESAAWNIAVGAGFVWIAARRCRPTGIVPTLTAFVVVLTALSADDMLAGQVDTTRLLSHGFLVAGYLIALALSHPTFDLGRPPADRLPGRPGWRARFDDETAPAAPLRSVPGLVPDRRSARHRPAA</sequence>
<evidence type="ECO:0000256" key="2">
    <source>
        <dbReference type="ARBA" id="ARBA00023163"/>
    </source>
</evidence>
<feature type="region of interest" description="Disordered" evidence="3">
    <location>
        <begin position="216"/>
        <end position="252"/>
    </location>
</feature>
<evidence type="ECO:0000256" key="3">
    <source>
        <dbReference type="SAM" id="MobiDB-lite"/>
    </source>
</evidence>
<feature type="transmembrane region" description="Helical" evidence="4">
    <location>
        <begin position="152"/>
        <end position="169"/>
    </location>
</feature>
<dbReference type="EMBL" id="JAATVY010000018">
    <property type="protein sequence ID" value="NJC72462.1"/>
    <property type="molecule type" value="Genomic_DNA"/>
</dbReference>
<keyword evidence="1" id="KW-0805">Transcription regulation</keyword>
<evidence type="ECO:0000256" key="4">
    <source>
        <dbReference type="SAM" id="Phobius"/>
    </source>
</evidence>
<dbReference type="InterPro" id="IPR027383">
    <property type="entry name" value="Znf_put"/>
</dbReference>
<feature type="transmembrane region" description="Helical" evidence="4">
    <location>
        <begin position="181"/>
        <end position="198"/>
    </location>
</feature>
<keyword evidence="2" id="KW-0804">Transcription</keyword>
<evidence type="ECO:0000313" key="7">
    <source>
        <dbReference type="Proteomes" id="UP000722989"/>
    </source>
</evidence>
<keyword evidence="4" id="KW-0472">Membrane</keyword>
<dbReference type="Proteomes" id="UP000722989">
    <property type="component" value="Unassembled WGS sequence"/>
</dbReference>
<feature type="domain" description="Putative zinc-finger" evidence="5">
    <location>
        <begin position="3"/>
        <end position="37"/>
    </location>
</feature>
<evidence type="ECO:0000313" key="6">
    <source>
        <dbReference type="EMBL" id="NJC72462.1"/>
    </source>
</evidence>
<gene>
    <name evidence="6" type="ORF">HC031_22475</name>
</gene>
<feature type="transmembrane region" description="Helical" evidence="4">
    <location>
        <begin position="125"/>
        <end position="145"/>
    </location>
</feature>
<comment type="caution">
    <text evidence="6">The sequence shown here is derived from an EMBL/GenBank/DDBJ whole genome shotgun (WGS) entry which is preliminary data.</text>
</comment>
<organism evidence="6 7">
    <name type="scientific">Planosporangium thailandense</name>
    <dbReference type="NCBI Taxonomy" id="765197"/>
    <lineage>
        <taxon>Bacteria</taxon>
        <taxon>Bacillati</taxon>
        <taxon>Actinomycetota</taxon>
        <taxon>Actinomycetes</taxon>
        <taxon>Micromonosporales</taxon>
        <taxon>Micromonosporaceae</taxon>
        <taxon>Planosporangium</taxon>
    </lineage>
</organism>
<protein>
    <recommendedName>
        <fullName evidence="5">Putative zinc-finger domain-containing protein</fullName>
    </recommendedName>
</protein>
<accession>A0ABX0Y4Y6</accession>
<name>A0ABX0Y4Y6_9ACTN</name>
<reference evidence="6 7" key="1">
    <citation type="submission" date="2020-03" db="EMBL/GenBank/DDBJ databases">
        <title>WGS of the type strain of Planosporangium spp.</title>
        <authorList>
            <person name="Thawai C."/>
        </authorList>
    </citation>
    <scope>NUCLEOTIDE SEQUENCE [LARGE SCALE GENOMIC DNA]</scope>
    <source>
        <strain evidence="6 7">TBRC 5610</strain>
    </source>
</reference>
<keyword evidence="7" id="KW-1185">Reference proteome</keyword>
<dbReference type="Gene3D" id="1.10.10.1320">
    <property type="entry name" value="Anti-sigma factor, zinc-finger domain"/>
    <property type="match status" value="1"/>
</dbReference>
<dbReference type="Pfam" id="PF13490">
    <property type="entry name" value="zf-HC2"/>
    <property type="match status" value="1"/>
</dbReference>
<proteinExistence type="predicted"/>